<feature type="signal peptide" evidence="1">
    <location>
        <begin position="1"/>
        <end position="29"/>
    </location>
</feature>
<feature type="domain" description="Spermatogenesis-associated protein 20-like TRX" evidence="2">
    <location>
        <begin position="31"/>
        <end position="185"/>
    </location>
</feature>
<reference evidence="3 4" key="1">
    <citation type="journal article" date="2014" name="Int. J. Syst. Evol. Microbiol.">
        <title>Phaeodactylibacter xiamenensis gen. nov., sp. nov., a member of the family Saprospiraceae isolated from the marine alga Phaeodactylum tricornutum.</title>
        <authorList>
            <person name="Chen Z.Jr."/>
            <person name="Lei X."/>
            <person name="Lai Q."/>
            <person name="Li Y."/>
            <person name="Zhang B."/>
            <person name="Zhang J."/>
            <person name="Zhang H."/>
            <person name="Yang L."/>
            <person name="Zheng W."/>
            <person name="Tian Y."/>
            <person name="Yu Z."/>
            <person name="Xu H.Jr."/>
            <person name="Zheng T."/>
        </authorList>
    </citation>
    <scope>NUCLEOTIDE SEQUENCE [LARGE SCALE GENOMIC DNA]</scope>
    <source>
        <strain evidence="3 4">KD52</strain>
    </source>
</reference>
<evidence type="ECO:0000256" key="1">
    <source>
        <dbReference type="SAM" id="SignalP"/>
    </source>
</evidence>
<dbReference type="Gene3D" id="3.40.30.10">
    <property type="entry name" value="Glutaredoxin"/>
    <property type="match status" value="1"/>
</dbReference>
<gene>
    <name evidence="3" type="ORF">IX84_26710</name>
</gene>
<evidence type="ECO:0000313" key="4">
    <source>
        <dbReference type="Proteomes" id="UP000029736"/>
    </source>
</evidence>
<keyword evidence="4" id="KW-1185">Reference proteome</keyword>
<accession>A0A098RZU6</accession>
<dbReference type="GO" id="GO:0005975">
    <property type="term" value="P:carbohydrate metabolic process"/>
    <property type="evidence" value="ECO:0007669"/>
    <property type="project" value="InterPro"/>
</dbReference>
<name>A0A098RZU6_9BACT</name>
<dbReference type="Pfam" id="PF03190">
    <property type="entry name" value="Thioredox_DsbH"/>
    <property type="match status" value="1"/>
</dbReference>
<comment type="caution">
    <text evidence="3">The sequence shown here is derived from an EMBL/GenBank/DDBJ whole genome shotgun (WGS) entry which is preliminary data.</text>
</comment>
<dbReference type="SUPFAM" id="SSF52833">
    <property type="entry name" value="Thioredoxin-like"/>
    <property type="match status" value="1"/>
</dbReference>
<dbReference type="SUPFAM" id="SSF48208">
    <property type="entry name" value="Six-hairpin glycosidases"/>
    <property type="match status" value="1"/>
</dbReference>
<dbReference type="STRING" id="1524460.IX84_26710"/>
<dbReference type="InterPro" id="IPR008928">
    <property type="entry name" value="6-hairpin_glycosidase_sf"/>
</dbReference>
<dbReference type="PANTHER" id="PTHR42899:SF1">
    <property type="entry name" value="SPERMATOGENESIS-ASSOCIATED PROTEIN 20"/>
    <property type="match status" value="1"/>
</dbReference>
<dbReference type="InterPro" id="IPR004879">
    <property type="entry name" value="Ssp411-like_TRX"/>
</dbReference>
<organism evidence="3 4">
    <name type="scientific">Phaeodactylibacter xiamenensis</name>
    <dbReference type="NCBI Taxonomy" id="1524460"/>
    <lineage>
        <taxon>Bacteria</taxon>
        <taxon>Pseudomonadati</taxon>
        <taxon>Bacteroidota</taxon>
        <taxon>Saprospiria</taxon>
        <taxon>Saprospirales</taxon>
        <taxon>Haliscomenobacteraceae</taxon>
        <taxon>Phaeodactylibacter</taxon>
    </lineage>
</organism>
<dbReference type="InterPro" id="IPR036249">
    <property type="entry name" value="Thioredoxin-like_sf"/>
</dbReference>
<dbReference type="OrthoDB" id="9762614at2"/>
<evidence type="ECO:0000313" key="3">
    <source>
        <dbReference type="EMBL" id="KGE85674.1"/>
    </source>
</evidence>
<protein>
    <submittedName>
        <fullName evidence="3">Thioredoxin</fullName>
    </submittedName>
</protein>
<dbReference type="CDD" id="cd02955">
    <property type="entry name" value="SSP411"/>
    <property type="match status" value="1"/>
</dbReference>
<sequence>MRISEWPRFCLFGLLVLLASCGGSNQAHKHTNALVNENSPYLLQHAHNPVNWYPWGAEALQKAKEEDKLIVISVGYAACHWCHVMEHESFEDSTVARIMNENFVAIKVDREERPDVDNIYMTACQLAAEGGCGWPLNAFALPNGQPVWAGTYFPKKEWLEVLKYFADLYQTDRDKLEEYGQLLAEGIQSVSRPKPLEESSELSPDALQTGASAILEQADLQFGGLKGAPKFPLPSVFRFLLRQHVLTGQDSLLRFATTTLDAMMSGGLYDHLGGGFARYSTDTQWEVPHFEKMLYDNAQLVSLYSEAYQLTGKEAYKTVLEETLEFIAREMTSPEGGFYSSLDADSEGEEGRFYTWTAEEVTAVLGEGQAAQVFMDYYSFRPGGNWEGRNILIREKNVQKILDEYKLSSSELNQIIADAGSKLFTARAKRPRPGLDDKQVTSWNAMMISGYAHAFQALQTPGYRDAAVRAGELLQEKLVQDEWRILRTYKDGQAKINGFLDDYAFTIEAFLDLYAITFEEKWLERAEALAQYALKHFSAEDSPMLYYTSDLDPALIARTAKTEDNVIPSGNSTMGRALLHLGTYLYDTTYTQRARQMLHRMVGEMEETTAPSYFSNWTNLYSELTYPLYEVAIVGEAFAERRQALQQHYLPNALFLGGADEGSLELLKGKLQEGETFIYVCQNKVCQLPVHEAEEAVRQMQ</sequence>
<dbReference type="EMBL" id="JPOS01000084">
    <property type="protein sequence ID" value="KGE85674.1"/>
    <property type="molecule type" value="Genomic_DNA"/>
</dbReference>
<dbReference type="InterPro" id="IPR012341">
    <property type="entry name" value="6hp_glycosidase-like_sf"/>
</dbReference>
<dbReference type="RefSeq" id="WP_063978302.1">
    <property type="nucleotide sequence ID" value="NZ_JBKAGJ010000003.1"/>
</dbReference>
<dbReference type="AlphaFoldDB" id="A0A098RZU6"/>
<feature type="chain" id="PRO_5001947404" evidence="1">
    <location>
        <begin position="30"/>
        <end position="701"/>
    </location>
</feature>
<dbReference type="Proteomes" id="UP000029736">
    <property type="component" value="Unassembled WGS sequence"/>
</dbReference>
<dbReference type="Gene3D" id="1.50.10.10">
    <property type="match status" value="2"/>
</dbReference>
<proteinExistence type="predicted"/>
<evidence type="ECO:0000259" key="2">
    <source>
        <dbReference type="Pfam" id="PF03190"/>
    </source>
</evidence>
<dbReference type="InterPro" id="IPR024705">
    <property type="entry name" value="Ssp411"/>
</dbReference>
<dbReference type="PANTHER" id="PTHR42899">
    <property type="entry name" value="SPERMATOGENESIS-ASSOCIATED PROTEIN 20"/>
    <property type="match status" value="1"/>
</dbReference>
<dbReference type="PIRSF" id="PIRSF006402">
    <property type="entry name" value="UCP006402_thioredoxin"/>
    <property type="match status" value="1"/>
</dbReference>
<keyword evidence="1" id="KW-0732">Signal</keyword>
<dbReference type="PROSITE" id="PS51257">
    <property type="entry name" value="PROKAR_LIPOPROTEIN"/>
    <property type="match status" value="1"/>
</dbReference>